<feature type="domain" description="hAT-like transposase RNase-H fold" evidence="7">
    <location>
        <begin position="334"/>
        <end position="401"/>
    </location>
</feature>
<gene>
    <name evidence="8" type="ORF">AMORRO_LOCUS4204</name>
</gene>
<organism evidence="8 9">
    <name type="scientific">Acaulospora morrowiae</name>
    <dbReference type="NCBI Taxonomy" id="94023"/>
    <lineage>
        <taxon>Eukaryota</taxon>
        <taxon>Fungi</taxon>
        <taxon>Fungi incertae sedis</taxon>
        <taxon>Mucoromycota</taxon>
        <taxon>Glomeromycotina</taxon>
        <taxon>Glomeromycetes</taxon>
        <taxon>Diversisporales</taxon>
        <taxon>Acaulosporaceae</taxon>
        <taxon>Acaulospora</taxon>
    </lineage>
</organism>
<dbReference type="OrthoDB" id="2433088at2759"/>
<dbReference type="InterPro" id="IPR012337">
    <property type="entry name" value="RNaseH-like_sf"/>
</dbReference>
<comment type="caution">
    <text evidence="8">The sequence shown here is derived from an EMBL/GenBank/DDBJ whole genome shotgun (WGS) entry which is preliminary data.</text>
</comment>
<sequence>MAENNTNSINNNEEYTRSLKRKRPCHPVWQSLSWNTERTFIFCNLCQRQYGPNTGVSTIKNHFVTNHQNEWKEIEQKITLTTQPTEVYSAKKIARIETLLLRWIIRDQQPFSVVEDEDFRDFVTELNSRYKLLSRQTISTKIQQIYEKQRDNVKEYFNNYNGKVALTTDIWTACTNQAYMSITLHWIDDKWKMNRILLDLISLHERHTSTVLVDIIYTVINDFNLCEKIIAITTDNASNMNLFEHKFSQLLSNNHGNTSFHRIRCAAHILNLIVRNGLEEAKALIAKVREFSIAIRSSQVIFEDLKRIFAMKKLPLLILITLLEPIYQATNLLSASSYPTFGDLRMVFLVIADIIHKAQQENNTIQKRMADKMNIKLNKYWEELKSVFQEATILDPNNKLTPFRSDKEKHEARNIIHTTYQANYATQNDILEEVSFNSESLHGFLRNHFKETYKIFPNNGDPLNEYLNSPVEDVDILVYWNAKSREQQKLH</sequence>
<name>A0A9N9A7S0_9GLOM</name>
<keyword evidence="2" id="KW-0479">Metal-binding</keyword>
<evidence type="ECO:0000313" key="9">
    <source>
        <dbReference type="Proteomes" id="UP000789342"/>
    </source>
</evidence>
<dbReference type="GO" id="GO:0003677">
    <property type="term" value="F:DNA binding"/>
    <property type="evidence" value="ECO:0007669"/>
    <property type="project" value="UniProtKB-KW"/>
</dbReference>
<keyword evidence="4" id="KW-0862">Zinc</keyword>
<accession>A0A9N9A7S0</accession>
<dbReference type="GO" id="GO:0008270">
    <property type="term" value="F:zinc ion binding"/>
    <property type="evidence" value="ECO:0007669"/>
    <property type="project" value="UniProtKB-KW"/>
</dbReference>
<dbReference type="GO" id="GO:0005634">
    <property type="term" value="C:nucleus"/>
    <property type="evidence" value="ECO:0007669"/>
    <property type="project" value="UniProtKB-SubCell"/>
</dbReference>
<dbReference type="PANTHER" id="PTHR46481:SF10">
    <property type="entry name" value="ZINC FINGER BED DOMAIN-CONTAINING PROTEIN 39"/>
    <property type="match status" value="1"/>
</dbReference>
<dbReference type="SUPFAM" id="SSF140996">
    <property type="entry name" value="Hermes dimerisation domain"/>
    <property type="match status" value="1"/>
</dbReference>
<evidence type="ECO:0000313" key="8">
    <source>
        <dbReference type="EMBL" id="CAG8521004.1"/>
    </source>
</evidence>
<dbReference type="InterPro" id="IPR052035">
    <property type="entry name" value="ZnF_BED_domain_contain"/>
</dbReference>
<evidence type="ECO:0000256" key="4">
    <source>
        <dbReference type="ARBA" id="ARBA00022833"/>
    </source>
</evidence>
<dbReference type="Pfam" id="PF14372">
    <property type="entry name" value="hAT-like_RNase-H"/>
    <property type="match status" value="1"/>
</dbReference>
<evidence type="ECO:0000256" key="2">
    <source>
        <dbReference type="ARBA" id="ARBA00022723"/>
    </source>
</evidence>
<dbReference type="SUPFAM" id="SSF53098">
    <property type="entry name" value="Ribonuclease H-like"/>
    <property type="match status" value="1"/>
</dbReference>
<comment type="subcellular location">
    <subcellularLocation>
        <location evidence="1">Nucleus</location>
    </subcellularLocation>
</comment>
<proteinExistence type="predicted"/>
<keyword evidence="6" id="KW-0539">Nucleus</keyword>
<dbReference type="InterPro" id="IPR025525">
    <property type="entry name" value="hAT-like_transposase_RNase-H"/>
</dbReference>
<evidence type="ECO:0000259" key="7">
    <source>
        <dbReference type="Pfam" id="PF14372"/>
    </source>
</evidence>
<keyword evidence="5" id="KW-0238">DNA-binding</keyword>
<keyword evidence="3" id="KW-0863">Zinc-finger</keyword>
<dbReference type="PANTHER" id="PTHR46481">
    <property type="entry name" value="ZINC FINGER BED DOMAIN-CONTAINING PROTEIN 4"/>
    <property type="match status" value="1"/>
</dbReference>
<reference evidence="8" key="1">
    <citation type="submission" date="2021-06" db="EMBL/GenBank/DDBJ databases">
        <authorList>
            <person name="Kallberg Y."/>
            <person name="Tangrot J."/>
            <person name="Rosling A."/>
        </authorList>
    </citation>
    <scope>NUCLEOTIDE SEQUENCE</scope>
    <source>
        <strain evidence="8">CL551</strain>
    </source>
</reference>
<evidence type="ECO:0000256" key="6">
    <source>
        <dbReference type="ARBA" id="ARBA00023242"/>
    </source>
</evidence>
<evidence type="ECO:0000256" key="1">
    <source>
        <dbReference type="ARBA" id="ARBA00004123"/>
    </source>
</evidence>
<protein>
    <submittedName>
        <fullName evidence="8">12500_t:CDS:1</fullName>
    </submittedName>
</protein>
<dbReference type="AlphaFoldDB" id="A0A9N9A7S0"/>
<evidence type="ECO:0000256" key="3">
    <source>
        <dbReference type="ARBA" id="ARBA00022771"/>
    </source>
</evidence>
<dbReference type="EMBL" id="CAJVPV010002212">
    <property type="protein sequence ID" value="CAG8521004.1"/>
    <property type="molecule type" value="Genomic_DNA"/>
</dbReference>
<evidence type="ECO:0000256" key="5">
    <source>
        <dbReference type="ARBA" id="ARBA00023125"/>
    </source>
</evidence>
<keyword evidence="9" id="KW-1185">Reference proteome</keyword>
<dbReference type="Proteomes" id="UP000789342">
    <property type="component" value="Unassembled WGS sequence"/>
</dbReference>